<sequence>MNEYYVICRSCVDDLIEVINRLNIKVSINRRPRTIRERKEKTKYNCLLCNLKLDAYVEYYPEEYFEEKIIPIFMLIGGELSKKIHGCFKCVGAQLDYDVYRWNKDEEDPSNFIENNAGQTVESFLWEEGIDEKFHKLLLEHLRCQTCHYGEEPIDYSHNPDGGTFESYDQVYDEHETISVFGLDDFDFIEFSQFAQKYNIDLSWLELHEFKQHLLKYPLLAYKHETGKKVYDLLQKHYEKRDYIELRSGTQLFRGRARKKDRKHVFGEEEIWNPPEGLPQHGRYNAVGVSVLYLSNRMKAIPYEIHPLNDENIDIALFKTRKKLKLFNIGLFDHSFQGFFNEINEESKPLKKVYLLTNYIGNCCAEIGFHGVAYQGVSDRKYTNYALFNFDKNNEIRIVEVVSFEVEIIYNLKTEAKSTKHKGNEDSFQF</sequence>
<dbReference type="InterPro" id="IPR014914">
    <property type="entry name" value="RES_dom"/>
</dbReference>
<dbReference type="EMBL" id="SSOB01000032">
    <property type="protein sequence ID" value="THF75377.1"/>
    <property type="molecule type" value="Genomic_DNA"/>
</dbReference>
<accession>A0A4S4BMA3</accession>
<evidence type="ECO:0000259" key="1">
    <source>
        <dbReference type="Pfam" id="PF08808"/>
    </source>
</evidence>
<reference evidence="2 3" key="1">
    <citation type="submission" date="2019-04" db="EMBL/GenBank/DDBJ databases">
        <title>Cohnella sp. nov. isolated from preserved vegetables.</title>
        <authorList>
            <person name="Lin S.-Y."/>
            <person name="Hung M.-H."/>
            <person name="Young C.-C."/>
        </authorList>
    </citation>
    <scope>NUCLEOTIDE SEQUENCE [LARGE SCALE GENOMIC DNA]</scope>
    <source>
        <strain evidence="2 3">CC-MHH1044</strain>
    </source>
</reference>
<comment type="caution">
    <text evidence="2">The sequence shown here is derived from an EMBL/GenBank/DDBJ whole genome shotgun (WGS) entry which is preliminary data.</text>
</comment>
<dbReference type="OrthoDB" id="2794062at2"/>
<dbReference type="Proteomes" id="UP000310636">
    <property type="component" value="Unassembled WGS sequence"/>
</dbReference>
<organism evidence="2 3">
    <name type="scientific">Cohnella fermenti</name>
    <dbReference type="NCBI Taxonomy" id="2565925"/>
    <lineage>
        <taxon>Bacteria</taxon>
        <taxon>Bacillati</taxon>
        <taxon>Bacillota</taxon>
        <taxon>Bacilli</taxon>
        <taxon>Bacillales</taxon>
        <taxon>Paenibacillaceae</taxon>
        <taxon>Cohnella</taxon>
    </lineage>
</organism>
<dbReference type="Pfam" id="PF08808">
    <property type="entry name" value="RES"/>
    <property type="match status" value="1"/>
</dbReference>
<proteinExistence type="predicted"/>
<gene>
    <name evidence="2" type="ORF">E6C55_22290</name>
</gene>
<dbReference type="AlphaFoldDB" id="A0A4S4BMA3"/>
<keyword evidence="3" id="KW-1185">Reference proteome</keyword>
<evidence type="ECO:0000313" key="2">
    <source>
        <dbReference type="EMBL" id="THF75377.1"/>
    </source>
</evidence>
<feature type="domain" description="RES" evidence="1">
    <location>
        <begin position="271"/>
        <end position="399"/>
    </location>
</feature>
<dbReference type="RefSeq" id="WP_136372031.1">
    <property type="nucleotide sequence ID" value="NZ_SSOB01000032.1"/>
</dbReference>
<protein>
    <recommendedName>
        <fullName evidence="1">RES domain-containing protein</fullName>
    </recommendedName>
</protein>
<name>A0A4S4BMA3_9BACL</name>
<evidence type="ECO:0000313" key="3">
    <source>
        <dbReference type="Proteomes" id="UP000310636"/>
    </source>
</evidence>